<evidence type="ECO:0000256" key="3">
    <source>
        <dbReference type="ARBA" id="ARBA00022737"/>
    </source>
</evidence>
<keyword evidence="5" id="KW-0833">Ubl conjugation pathway</keyword>
<dbReference type="GeneID" id="35596259"/>
<dbReference type="AlphaFoldDB" id="A0A2D3UT95"/>
<keyword evidence="1" id="KW-0808">Transferase</keyword>
<protein>
    <recommendedName>
        <fullName evidence="8">RING-type domain-containing protein</fullName>
    </recommendedName>
</protein>
<dbReference type="GO" id="GO:0008270">
    <property type="term" value="F:zinc ion binding"/>
    <property type="evidence" value="ECO:0007669"/>
    <property type="project" value="UniProtKB-KW"/>
</dbReference>
<feature type="region of interest" description="Disordered" evidence="7">
    <location>
        <begin position="234"/>
        <end position="260"/>
    </location>
</feature>
<keyword evidence="3" id="KW-0677">Repeat</keyword>
<keyword evidence="2" id="KW-0479">Metal-binding</keyword>
<evidence type="ECO:0000256" key="5">
    <source>
        <dbReference type="ARBA" id="ARBA00022786"/>
    </source>
</evidence>
<gene>
    <name evidence="9" type="ORF">RCC_00930</name>
</gene>
<dbReference type="PROSITE" id="PS51873">
    <property type="entry name" value="TRIAD"/>
    <property type="match status" value="1"/>
</dbReference>
<evidence type="ECO:0000256" key="7">
    <source>
        <dbReference type="SAM" id="MobiDB-lite"/>
    </source>
</evidence>
<evidence type="ECO:0000313" key="9">
    <source>
        <dbReference type="EMBL" id="CZT15017.1"/>
    </source>
</evidence>
<evidence type="ECO:0000256" key="2">
    <source>
        <dbReference type="ARBA" id="ARBA00022723"/>
    </source>
</evidence>
<keyword evidence="4" id="KW-0863">Zinc-finger</keyword>
<keyword evidence="10" id="KW-1185">Reference proteome</keyword>
<evidence type="ECO:0000259" key="8">
    <source>
        <dbReference type="PROSITE" id="PS51873"/>
    </source>
</evidence>
<keyword evidence="6" id="KW-0862">Zinc</keyword>
<dbReference type="Proteomes" id="UP000225277">
    <property type="component" value="Unassembled WGS sequence"/>
</dbReference>
<evidence type="ECO:0000256" key="1">
    <source>
        <dbReference type="ARBA" id="ARBA00022679"/>
    </source>
</evidence>
<name>A0A2D3UT95_9PEZI</name>
<organism evidence="9 10">
    <name type="scientific">Ramularia collo-cygni</name>
    <dbReference type="NCBI Taxonomy" id="112498"/>
    <lineage>
        <taxon>Eukaryota</taxon>
        <taxon>Fungi</taxon>
        <taxon>Dikarya</taxon>
        <taxon>Ascomycota</taxon>
        <taxon>Pezizomycotina</taxon>
        <taxon>Dothideomycetes</taxon>
        <taxon>Dothideomycetidae</taxon>
        <taxon>Mycosphaerellales</taxon>
        <taxon>Mycosphaerellaceae</taxon>
        <taxon>Ramularia</taxon>
    </lineage>
</organism>
<dbReference type="InterPro" id="IPR013083">
    <property type="entry name" value="Znf_RING/FYVE/PHD"/>
</dbReference>
<dbReference type="SUPFAM" id="SSF57850">
    <property type="entry name" value="RING/U-box"/>
    <property type="match status" value="2"/>
</dbReference>
<dbReference type="STRING" id="112498.A0A2D3UT95"/>
<evidence type="ECO:0000256" key="4">
    <source>
        <dbReference type="ARBA" id="ARBA00022771"/>
    </source>
</evidence>
<dbReference type="RefSeq" id="XP_023621914.1">
    <property type="nucleotide sequence ID" value="XM_023766146.1"/>
</dbReference>
<sequence length="260" mass="28995">MVLTRSKSGKIQECACCCESKKADEFAPKPPTEACEHGVTTCLDCLRHWWTASINNHYWPVFSCPDCSEKLVGSKEYLNNNMLEKDSDRYDYLHERIRNGANPDYKFCLQSGCNSGQIYHESDLLVCKSCNSASQEDYQQTTAERRMENEQSEEYIEKAKVEGRIVACPNCACPIETYGRAMRAKCTRCIHSFLWDCGIGVAGWEMDGVVGGGGAESVGEAGDSRMKRVMFPEDEASHRLIRPMSTELGPEVAGKGPSRA</sequence>
<evidence type="ECO:0000313" key="10">
    <source>
        <dbReference type="Proteomes" id="UP000225277"/>
    </source>
</evidence>
<dbReference type="Gene3D" id="3.30.40.10">
    <property type="entry name" value="Zinc/RING finger domain, C3HC4 (zinc finger)"/>
    <property type="match status" value="1"/>
</dbReference>
<dbReference type="GO" id="GO:0016740">
    <property type="term" value="F:transferase activity"/>
    <property type="evidence" value="ECO:0007669"/>
    <property type="project" value="UniProtKB-KW"/>
</dbReference>
<feature type="domain" description="RING-type" evidence="8">
    <location>
        <begin position="10"/>
        <end position="220"/>
    </location>
</feature>
<dbReference type="EMBL" id="FJUY01000001">
    <property type="protein sequence ID" value="CZT15017.1"/>
    <property type="molecule type" value="Genomic_DNA"/>
</dbReference>
<dbReference type="OrthoDB" id="1431934at2759"/>
<dbReference type="InterPro" id="IPR044066">
    <property type="entry name" value="TRIAD_supradom"/>
</dbReference>
<evidence type="ECO:0000256" key="6">
    <source>
        <dbReference type="ARBA" id="ARBA00022833"/>
    </source>
</evidence>
<reference evidence="9 10" key="1">
    <citation type="submission" date="2016-03" db="EMBL/GenBank/DDBJ databases">
        <authorList>
            <person name="Ploux O."/>
        </authorList>
    </citation>
    <scope>NUCLEOTIDE SEQUENCE [LARGE SCALE GENOMIC DNA]</scope>
    <source>
        <strain evidence="9 10">URUG2</strain>
    </source>
</reference>
<accession>A0A2D3UT95</accession>
<proteinExistence type="predicted"/>